<comment type="caution">
    <text evidence="1">The sequence shown here is derived from an EMBL/GenBank/DDBJ whole genome shotgun (WGS) entry which is preliminary data.</text>
</comment>
<dbReference type="EMBL" id="CM047745">
    <property type="protein sequence ID" value="KAJ0024047.1"/>
    <property type="molecule type" value="Genomic_DNA"/>
</dbReference>
<evidence type="ECO:0000313" key="2">
    <source>
        <dbReference type="Proteomes" id="UP001163603"/>
    </source>
</evidence>
<sequence>MILDTETLMKLYDENSGKSESGTENGTSKEGEVDQNANTYCYSRVGCCSILMLVLKLKLWRSLYEENLLFLRKILYLTFQVKCFSIMRNW</sequence>
<gene>
    <name evidence="1" type="ORF">Pint_06803</name>
</gene>
<keyword evidence="2" id="KW-1185">Reference proteome</keyword>
<reference evidence="2" key="1">
    <citation type="journal article" date="2023" name="G3 (Bethesda)">
        <title>Genome assembly and association tests identify interacting loci associated with vigor, precocity, and sex in interspecific pistachio rootstocks.</title>
        <authorList>
            <person name="Palmer W."/>
            <person name="Jacygrad E."/>
            <person name="Sagayaradj S."/>
            <person name="Cavanaugh K."/>
            <person name="Han R."/>
            <person name="Bertier L."/>
            <person name="Beede B."/>
            <person name="Kafkas S."/>
            <person name="Golino D."/>
            <person name="Preece J."/>
            <person name="Michelmore R."/>
        </authorList>
    </citation>
    <scope>NUCLEOTIDE SEQUENCE [LARGE SCALE GENOMIC DNA]</scope>
</reference>
<dbReference type="Proteomes" id="UP001163603">
    <property type="component" value="Chromosome 10"/>
</dbReference>
<name>A0ACC0XTX8_9ROSI</name>
<organism evidence="1 2">
    <name type="scientific">Pistacia integerrima</name>
    <dbReference type="NCBI Taxonomy" id="434235"/>
    <lineage>
        <taxon>Eukaryota</taxon>
        <taxon>Viridiplantae</taxon>
        <taxon>Streptophyta</taxon>
        <taxon>Embryophyta</taxon>
        <taxon>Tracheophyta</taxon>
        <taxon>Spermatophyta</taxon>
        <taxon>Magnoliopsida</taxon>
        <taxon>eudicotyledons</taxon>
        <taxon>Gunneridae</taxon>
        <taxon>Pentapetalae</taxon>
        <taxon>rosids</taxon>
        <taxon>malvids</taxon>
        <taxon>Sapindales</taxon>
        <taxon>Anacardiaceae</taxon>
        <taxon>Pistacia</taxon>
    </lineage>
</organism>
<proteinExistence type="predicted"/>
<protein>
    <submittedName>
        <fullName evidence="1">Uncharacterized protein</fullName>
    </submittedName>
</protein>
<accession>A0ACC0XTX8</accession>
<evidence type="ECO:0000313" key="1">
    <source>
        <dbReference type="EMBL" id="KAJ0024047.1"/>
    </source>
</evidence>